<sequence>MSKCPASWWAASQRFTASCTKEAACTKYTGTRTFQGIYVSMSGNQYCEYTDGYRATLTGLYPEPGDYSCPANATLSFTSWGQYPQCFCDDGYLTQDGKTCTSPTPRTVASNGGRTIKVGDGPVVFTAKVMQGTPKAGVMVLLYLHTGNFGGFTFESTPYTDANGEVRIKYSSTWDLVGATREAVLSIACEGCTNRALVKMTVLGRPAQQAQMCHRTPLPIELTSGTKLLAETDIRDTRPHPLTLTRHFASRWDEAPAAGLGASWSHNHAHRVVLGTEWRTVLFGDGASIRFRNAAVPAGAGANWSCPAGADCAAPAIVPTGPASWQADGNADTMTETADRIVVRRTDDETVFEFDKATGRVLLVRSRNGWAYGYAYSGGQLSRVTNAFGRSLSFQTDSAGRLVRVSGSGSAVAFGFDATGRLAGSSYPNGTSRGYLYEDARWPNAVTGLIDQNGQRWGNYAYDETGRAILSELAGGVARRSVAYGNQSTAVTDPLGTTRSFQYSRLGGAASGIALTQASAPGGDGSDVAQRTLDANGLVTSETDYLGVTTLFSWDAQRRLPTSQTNAANRPEAQTSQLEWHPTMRLPVRITEAGRVTELSYDSLGNLLTETVTDTPRGESRTWRWTYGANNLPATATEPTGVVWTMGYDSEGSRTSLRDPLGQVTTWTFDEAGRVLTQTAPSGLVTRYAYDLAGQVVAQESGGETTRFAYMPSGQLASATLHSGYQVTYSYDAAHRLIGASDSNGAVVTYTLDRAGNAVRHEVKDASGNIAQATSRVINALNQVAQVQGAAGQATQLGYDANGSQVSETDPLTQTTTQALDALRRATVTTFDDNATATQSWNALDQLTKVVDPKNVATGYEVNAFGEVMRETSPDIGSITYTRNANGEVTQSTDAKNQTTRIDRDALGRATAVRFSAGSTTTLAYDAAGAIAKAETKGGTSSYTRDPLSRPALVDNTVNDNPSNPSRFRVGYTYSAGNLSKIVYPSGLQVVYRRTAGRITGIDVLEPGKNKVTFAFMSNITHTALGQPRSWAWSNGDTAARTFDSDGRMTSTEFSRYTWDSAGRITGIVQDLWATRTVISGTTTVAELYKAPITWTAGYDRRNRLTSLERQGARSVYSYDANSNRLTALETQGSDVDLEGTFDQPNFAQSANTALKIDDGSNRLLGFTQTLTRTQNGQPVSSTSSTVSYGIDANGSMTSDGLRKFVYDDTGRISRVELMKDGEAAAIRYLYNWRGQRIFKSEPEVAQTLPNETVLGNSFVNWLRKNFGWIFAKGNGANTSVGQAFVYADGELPSWAMLGEYDNGSASGRGTSEYIWLPTKDGSALLAGIYRNGKFYAMHTDHIGSPRLITDSSNQVVWQWAYSASGSNRPTGVLWTSGSVLLKATTPAVVVNHRFEGQYYDSETELNQNGFRSYCPVCGGRYAQTDPVGLVGGWSRVAYANMSPLVFSDAKGLQAGGNGLPNIEGEFKQYQDALVDVYTSIGLLAATDGVGALAGRLLATLRITKPIANCAIAENRVRHIFRDAPGHLRDTPANRALLEELTGDAKAVLGKDKWGNTWHARTQADGTQLWAQSRNGEIINGGLNAEARPFNPSSGLSLPVKP</sequence>
<evidence type="ECO:0000259" key="4">
    <source>
        <dbReference type="Pfam" id="PF25023"/>
    </source>
</evidence>
<dbReference type="EMBL" id="JACORU010000003">
    <property type="protein sequence ID" value="MBC5765026.1"/>
    <property type="molecule type" value="Genomic_DNA"/>
</dbReference>
<dbReference type="Pfam" id="PF25023">
    <property type="entry name" value="TEN_YD-shell"/>
    <property type="match status" value="1"/>
</dbReference>
<dbReference type="NCBIfam" id="TIGR03696">
    <property type="entry name" value="Rhs_assc_core"/>
    <property type="match status" value="1"/>
</dbReference>
<feature type="region of interest" description="Disordered" evidence="2">
    <location>
        <begin position="1583"/>
        <end position="1602"/>
    </location>
</feature>
<dbReference type="InterPro" id="IPR022385">
    <property type="entry name" value="Rhs_assc_core"/>
</dbReference>
<organism evidence="5 6">
    <name type="scientific">Ramlibacter albus</name>
    <dbReference type="NCBI Taxonomy" id="2079448"/>
    <lineage>
        <taxon>Bacteria</taxon>
        <taxon>Pseudomonadati</taxon>
        <taxon>Pseudomonadota</taxon>
        <taxon>Betaproteobacteria</taxon>
        <taxon>Burkholderiales</taxon>
        <taxon>Comamonadaceae</taxon>
        <taxon>Ramlibacter</taxon>
    </lineage>
</organism>
<dbReference type="PANTHER" id="PTHR32305">
    <property type="match status" value="1"/>
</dbReference>
<evidence type="ECO:0000256" key="2">
    <source>
        <dbReference type="SAM" id="MobiDB-lite"/>
    </source>
</evidence>
<gene>
    <name evidence="5" type="ORF">H8R02_11225</name>
</gene>
<dbReference type="InterPro" id="IPR045351">
    <property type="entry name" value="DUF6531"/>
</dbReference>
<dbReference type="NCBIfam" id="TIGR01643">
    <property type="entry name" value="YD_repeat_2x"/>
    <property type="match status" value="4"/>
</dbReference>
<reference evidence="5" key="1">
    <citation type="submission" date="2020-08" db="EMBL/GenBank/DDBJ databases">
        <title>Ramlibacter sp. GTP1 16S ribosomal RNA gene genome sequencing and assembly.</title>
        <authorList>
            <person name="Kang M."/>
        </authorList>
    </citation>
    <scope>NUCLEOTIDE SEQUENCE</scope>
    <source>
        <strain evidence="5">GTP1</strain>
    </source>
</reference>
<evidence type="ECO:0000256" key="1">
    <source>
        <dbReference type="ARBA" id="ARBA00022737"/>
    </source>
</evidence>
<dbReference type="Gene3D" id="2.180.10.10">
    <property type="entry name" value="RHS repeat-associated core"/>
    <property type="match status" value="4"/>
</dbReference>
<proteinExistence type="predicted"/>
<feature type="domain" description="Teneurin-like YD-shell" evidence="4">
    <location>
        <begin position="598"/>
        <end position="750"/>
    </location>
</feature>
<evidence type="ECO:0000313" key="6">
    <source>
        <dbReference type="Proteomes" id="UP000596827"/>
    </source>
</evidence>
<evidence type="ECO:0000259" key="3">
    <source>
        <dbReference type="Pfam" id="PF20148"/>
    </source>
</evidence>
<feature type="domain" description="DUF6531" evidence="3">
    <location>
        <begin position="219"/>
        <end position="291"/>
    </location>
</feature>
<dbReference type="Proteomes" id="UP000596827">
    <property type="component" value="Unassembled WGS sequence"/>
</dbReference>
<dbReference type="InterPro" id="IPR031325">
    <property type="entry name" value="RHS_repeat"/>
</dbReference>
<dbReference type="Pfam" id="PF05593">
    <property type="entry name" value="RHS_repeat"/>
    <property type="match status" value="2"/>
</dbReference>
<evidence type="ECO:0000313" key="5">
    <source>
        <dbReference type="EMBL" id="MBC5765026.1"/>
    </source>
</evidence>
<dbReference type="Pfam" id="PF20148">
    <property type="entry name" value="DUF6531"/>
    <property type="match status" value="1"/>
</dbReference>
<protein>
    <submittedName>
        <fullName evidence="5">RHS repeat protein</fullName>
    </submittedName>
</protein>
<dbReference type="InterPro" id="IPR006530">
    <property type="entry name" value="YD"/>
</dbReference>
<dbReference type="InterPro" id="IPR056823">
    <property type="entry name" value="TEN-like_YD-shell"/>
</dbReference>
<dbReference type="RefSeq" id="WP_187081478.1">
    <property type="nucleotide sequence ID" value="NZ_JACORU010000003.1"/>
</dbReference>
<keyword evidence="1" id="KW-0677">Repeat</keyword>
<accession>A0A923M8V8</accession>
<keyword evidence="6" id="KW-1185">Reference proteome</keyword>
<dbReference type="InterPro" id="IPR050708">
    <property type="entry name" value="T6SS_VgrG/RHS"/>
</dbReference>
<comment type="caution">
    <text evidence="5">The sequence shown here is derived from an EMBL/GenBank/DDBJ whole genome shotgun (WGS) entry which is preliminary data.</text>
</comment>
<dbReference type="PANTHER" id="PTHR32305:SF15">
    <property type="entry name" value="PROTEIN RHSA-RELATED"/>
    <property type="match status" value="1"/>
</dbReference>
<name>A0A923M8V8_9BURK</name>